<keyword evidence="2 8" id="KW-0349">Heme</keyword>
<feature type="binding site" description="axial binding residue" evidence="9">
    <location>
        <position position="205"/>
    </location>
    <ligand>
        <name>heme c</name>
        <dbReference type="ChEBI" id="CHEBI:61717"/>
        <label>2</label>
    </ligand>
    <ligandPart>
        <name>Fe</name>
        <dbReference type="ChEBI" id="CHEBI:18248"/>
    </ligandPart>
</feature>
<comment type="cofactor">
    <cofactor evidence="8">
        <name>heme</name>
        <dbReference type="ChEBI" id="CHEBI:30413"/>
    </cofactor>
    <text evidence="8">Binds 2 heme groups.</text>
</comment>
<evidence type="ECO:0000256" key="5">
    <source>
        <dbReference type="ARBA" id="ARBA00022764"/>
    </source>
</evidence>
<feature type="binding site" description="covalent" evidence="8">
    <location>
        <position position="201"/>
    </location>
    <ligand>
        <name>heme c</name>
        <dbReference type="ChEBI" id="CHEBI:61717"/>
        <label>2</label>
    </ligand>
</feature>
<evidence type="ECO:0000313" key="13">
    <source>
        <dbReference type="Proteomes" id="UP000321638"/>
    </source>
</evidence>
<dbReference type="GO" id="GO:0046872">
    <property type="term" value="F:metal ion binding"/>
    <property type="evidence" value="ECO:0007669"/>
    <property type="project" value="UniProtKB-KW"/>
</dbReference>
<reference evidence="12 13" key="1">
    <citation type="submission" date="2019-06" db="EMBL/GenBank/DDBJ databases">
        <title>New taxonomy in bacterial strain CC-CFT640, isolated from vineyard.</title>
        <authorList>
            <person name="Lin S.-Y."/>
            <person name="Tsai C.-F."/>
            <person name="Young C.-C."/>
        </authorList>
    </citation>
    <scope>NUCLEOTIDE SEQUENCE [LARGE SCALE GENOMIC DNA]</scope>
    <source>
        <strain evidence="12 13">CC-CFT640</strain>
    </source>
</reference>
<dbReference type="AlphaFoldDB" id="A0A5C8PCH1"/>
<protein>
    <submittedName>
        <fullName evidence="12">C-type cytochrome</fullName>
    </submittedName>
</protein>
<feature type="binding site" description="axial binding residue" evidence="9">
    <location>
        <position position="281"/>
    </location>
    <ligand>
        <name>heme c</name>
        <dbReference type="ChEBI" id="CHEBI:61717"/>
        <label>2</label>
    </ligand>
    <ligandPart>
        <name>Fe</name>
        <dbReference type="ChEBI" id="CHEBI:18248"/>
    </ligandPart>
</feature>
<evidence type="ECO:0000256" key="8">
    <source>
        <dbReference type="PIRSR" id="PIRSR000294-1"/>
    </source>
</evidence>
<dbReference type="EMBL" id="VDUZ01000043">
    <property type="protein sequence ID" value="TXL71491.1"/>
    <property type="molecule type" value="Genomic_DNA"/>
</dbReference>
<dbReference type="Gene3D" id="1.10.760.10">
    <property type="entry name" value="Cytochrome c-like domain"/>
    <property type="match status" value="2"/>
</dbReference>
<evidence type="ECO:0000256" key="9">
    <source>
        <dbReference type="PIRSR" id="PIRSR000294-2"/>
    </source>
</evidence>
<evidence type="ECO:0000256" key="2">
    <source>
        <dbReference type="ARBA" id="ARBA00022617"/>
    </source>
</evidence>
<keyword evidence="13" id="KW-1185">Reference proteome</keyword>
<keyword evidence="5" id="KW-0574">Periplasm</keyword>
<feature type="binding site" description="covalent" evidence="8">
    <location>
        <position position="61"/>
    </location>
    <ligand>
        <name>heme c</name>
        <dbReference type="ChEBI" id="CHEBI:61717"/>
        <label>1</label>
    </ligand>
</feature>
<dbReference type="SUPFAM" id="SSF46626">
    <property type="entry name" value="Cytochrome c"/>
    <property type="match status" value="2"/>
</dbReference>
<dbReference type="GO" id="GO:0004130">
    <property type="term" value="F:cytochrome-c peroxidase activity"/>
    <property type="evidence" value="ECO:0007669"/>
    <property type="project" value="TreeGrafter"/>
</dbReference>
<comment type="subcellular location">
    <subcellularLocation>
        <location evidence="1">Periplasm</location>
    </subcellularLocation>
</comment>
<dbReference type="Proteomes" id="UP000321638">
    <property type="component" value="Unassembled WGS sequence"/>
</dbReference>
<feature type="binding site" description="covalent" evidence="8">
    <location>
        <position position="58"/>
    </location>
    <ligand>
        <name>heme c</name>
        <dbReference type="ChEBI" id="CHEBI:61717"/>
        <label>1</label>
    </ligand>
</feature>
<dbReference type="InterPro" id="IPR009056">
    <property type="entry name" value="Cyt_c-like_dom"/>
</dbReference>
<dbReference type="PANTHER" id="PTHR30600:SF7">
    <property type="entry name" value="CYTOCHROME C PEROXIDASE-RELATED"/>
    <property type="match status" value="1"/>
</dbReference>
<dbReference type="InterPro" id="IPR026259">
    <property type="entry name" value="MauG/Cytc_peroxidase"/>
</dbReference>
<keyword evidence="6" id="KW-0560">Oxidoreductase</keyword>
<accession>A0A5C8PCH1</accession>
<keyword evidence="4" id="KW-0732">Signal</keyword>
<comment type="PTM">
    <text evidence="8">Binds 2 heme groups per subunit.</text>
</comment>
<proteinExistence type="predicted"/>
<dbReference type="GO" id="GO:0009055">
    <property type="term" value="F:electron transfer activity"/>
    <property type="evidence" value="ECO:0007669"/>
    <property type="project" value="InterPro"/>
</dbReference>
<feature type="binding site" description="covalent" evidence="8">
    <location>
        <position position="204"/>
    </location>
    <ligand>
        <name>heme c</name>
        <dbReference type="ChEBI" id="CHEBI:61717"/>
        <label>2</label>
    </ligand>
</feature>
<dbReference type="PIRSF" id="PIRSF000294">
    <property type="entry name" value="Cytochrome-c_peroxidase"/>
    <property type="match status" value="1"/>
</dbReference>
<dbReference type="GO" id="GO:0020037">
    <property type="term" value="F:heme binding"/>
    <property type="evidence" value="ECO:0007669"/>
    <property type="project" value="InterPro"/>
</dbReference>
<gene>
    <name evidence="12" type="ORF">FHP25_30095</name>
</gene>
<evidence type="ECO:0000256" key="3">
    <source>
        <dbReference type="ARBA" id="ARBA00022723"/>
    </source>
</evidence>
<organism evidence="12 13">
    <name type="scientific">Vineibacter terrae</name>
    <dbReference type="NCBI Taxonomy" id="2586908"/>
    <lineage>
        <taxon>Bacteria</taxon>
        <taxon>Pseudomonadati</taxon>
        <taxon>Pseudomonadota</taxon>
        <taxon>Alphaproteobacteria</taxon>
        <taxon>Hyphomicrobiales</taxon>
        <taxon>Vineibacter</taxon>
    </lineage>
</organism>
<evidence type="ECO:0000256" key="1">
    <source>
        <dbReference type="ARBA" id="ARBA00004418"/>
    </source>
</evidence>
<feature type="domain" description="Cytochrome c" evidence="11">
    <location>
        <begin position="187"/>
        <end position="306"/>
    </location>
</feature>
<feature type="region of interest" description="Disordered" evidence="10">
    <location>
        <begin position="7"/>
        <end position="30"/>
    </location>
</feature>
<dbReference type="PANTHER" id="PTHR30600">
    <property type="entry name" value="CYTOCHROME C PEROXIDASE-RELATED"/>
    <property type="match status" value="1"/>
</dbReference>
<dbReference type="GO" id="GO:0042597">
    <property type="term" value="C:periplasmic space"/>
    <property type="evidence" value="ECO:0007669"/>
    <property type="project" value="UniProtKB-SubCell"/>
</dbReference>
<comment type="caution">
    <text evidence="12">The sequence shown here is derived from an EMBL/GenBank/DDBJ whole genome shotgun (WGS) entry which is preliminary data.</text>
</comment>
<evidence type="ECO:0000256" key="4">
    <source>
        <dbReference type="ARBA" id="ARBA00022729"/>
    </source>
</evidence>
<dbReference type="InterPro" id="IPR036909">
    <property type="entry name" value="Cyt_c-like_dom_sf"/>
</dbReference>
<evidence type="ECO:0000256" key="10">
    <source>
        <dbReference type="SAM" id="MobiDB-lite"/>
    </source>
</evidence>
<dbReference type="PROSITE" id="PS51007">
    <property type="entry name" value="CYTC"/>
    <property type="match status" value="1"/>
</dbReference>
<dbReference type="OrthoDB" id="9805202at2"/>
<evidence type="ECO:0000256" key="6">
    <source>
        <dbReference type="ARBA" id="ARBA00023002"/>
    </source>
</evidence>
<feature type="binding site" description="axial binding residue" evidence="9">
    <location>
        <position position="62"/>
    </location>
    <ligand>
        <name>heme c</name>
        <dbReference type="ChEBI" id="CHEBI:61717"/>
        <label>1</label>
    </ligand>
    <ligandPart>
        <name>Fe</name>
        <dbReference type="ChEBI" id="CHEBI:18248"/>
    </ligandPart>
</feature>
<keyword evidence="3 9" id="KW-0479">Metal-binding</keyword>
<evidence type="ECO:0000259" key="11">
    <source>
        <dbReference type="PROSITE" id="PS51007"/>
    </source>
</evidence>
<keyword evidence="7 9" id="KW-0408">Iron</keyword>
<sequence>MGPLLAWTAGHADPPATGSETAPITPVPHPAGLDAAKVKLGDSLFHDRRLSHGDVMACAECHRLDAGGDDDRAHAMGSDGRPLDFNAPTIFNATLSFRFNWRGNFRALETQNESTLRDRRLMNASWDELLAKLNADASYRAAFDNAYRGPPARAHVLDALASFQRSLLTPDARFDRYLRGEADAITTEEKRGYELFRAYGCTACHQGVNIGGNLFQKFGIFDDPFARRARITAADLGRFTITGDARDRHVFRVPSLRNVALTAPYFHDGSAETLPEAVEVMARSQLGRTVEAQDIDLIVKFLGTLTGDYRRVR</sequence>
<name>A0A5C8PCH1_9HYPH</name>
<dbReference type="InterPro" id="IPR051395">
    <property type="entry name" value="Cytochrome_c_Peroxidase/MauG"/>
</dbReference>
<evidence type="ECO:0000256" key="7">
    <source>
        <dbReference type="ARBA" id="ARBA00023004"/>
    </source>
</evidence>
<evidence type="ECO:0000313" key="12">
    <source>
        <dbReference type="EMBL" id="TXL71491.1"/>
    </source>
</evidence>
<dbReference type="Pfam" id="PF03150">
    <property type="entry name" value="CCP_MauG"/>
    <property type="match status" value="1"/>
</dbReference>
<dbReference type="InterPro" id="IPR004852">
    <property type="entry name" value="Di-haem_cyt_c_peroxidsae"/>
</dbReference>